<dbReference type="Pfam" id="PF13516">
    <property type="entry name" value="LRR_6"/>
    <property type="match status" value="4"/>
</dbReference>
<dbReference type="VEuPathDB" id="TriTrypDB:TcIL3000.11.1630"/>
<dbReference type="PANTHER" id="PTHR24114">
    <property type="entry name" value="LEUCINE RICH REPEAT FAMILY PROTEIN"/>
    <property type="match status" value="1"/>
</dbReference>
<accession>G0UZG0</accession>
<dbReference type="SUPFAM" id="SSF52047">
    <property type="entry name" value="RNI-like"/>
    <property type="match status" value="1"/>
</dbReference>
<dbReference type="SMART" id="SM00368">
    <property type="entry name" value="LRR_RI"/>
    <property type="match status" value="6"/>
</dbReference>
<dbReference type="InterPro" id="IPR001611">
    <property type="entry name" value="Leu-rich_rpt"/>
</dbReference>
<sequence length="392" mass="43124">MDHSDEFEQSTCSEELCALYAYEEVAPTKTKLQMVSEQLNELENFSFDIPERPEGDASGRLAYLDMCEQLHKESFMKFPTYSVANGFSEGKESLDVSFFSLGWKGSLALAAALRINVSINKLSLLGNRITPSGAMEIARALSETKVVTVLDFSGNLLGVNDTKEFHGGSVIAELMKSGNVLHTLYLRDNKLSDQHITEFAETAADNTEMHVLDLSFNKIGYIGAVELANILSRNADLQEINLEWNQFQTVGSRHILAEGLLLNNTIKRFNLSWNGLDDACATLVGRIISENDIEEIVIAHNRIGPSGAEAIAKGLSNTSALTTLIMDDNPLQSEGCMALLRVVGDAATLKYLSIQQCRCDPDVVNEAERIMRDIRSDLNIQISEGCCTKPAM</sequence>
<dbReference type="Gene3D" id="3.80.10.10">
    <property type="entry name" value="Ribonuclease Inhibitor"/>
    <property type="match status" value="2"/>
</dbReference>
<dbReference type="InterPro" id="IPR032675">
    <property type="entry name" value="LRR_dom_sf"/>
</dbReference>
<dbReference type="InterPro" id="IPR052394">
    <property type="entry name" value="LRR-containing"/>
</dbReference>
<dbReference type="PANTHER" id="PTHR24114:SF2">
    <property type="entry name" value="F-BOX DOMAIN-CONTAINING PROTEIN-RELATED"/>
    <property type="match status" value="1"/>
</dbReference>
<gene>
    <name evidence="1" type="ORF">TCIL3000_11_1630</name>
</gene>
<evidence type="ECO:0000313" key="1">
    <source>
        <dbReference type="EMBL" id="CCC94779.1"/>
    </source>
</evidence>
<reference evidence="1" key="1">
    <citation type="journal article" date="2012" name="Proc. Natl. Acad. Sci. U.S.A.">
        <title>Antigenic diversity is generated by distinct evolutionary mechanisms in African trypanosome species.</title>
        <authorList>
            <person name="Jackson A.P."/>
            <person name="Berry A."/>
            <person name="Aslett M."/>
            <person name="Allison H.C."/>
            <person name="Burton P."/>
            <person name="Vavrova-Anderson J."/>
            <person name="Brown R."/>
            <person name="Browne H."/>
            <person name="Corton N."/>
            <person name="Hauser H."/>
            <person name="Gamble J."/>
            <person name="Gilderthorp R."/>
            <person name="Marcello L."/>
            <person name="McQuillan J."/>
            <person name="Otto T.D."/>
            <person name="Quail M.A."/>
            <person name="Sanders M.J."/>
            <person name="van Tonder A."/>
            <person name="Ginger M.L."/>
            <person name="Field M.C."/>
            <person name="Barry J.D."/>
            <person name="Hertz-Fowler C."/>
            <person name="Berriman M."/>
        </authorList>
    </citation>
    <scope>NUCLEOTIDE SEQUENCE</scope>
    <source>
        <strain evidence="1">IL3000</strain>
    </source>
</reference>
<name>G0UZG0_TRYCI</name>
<protein>
    <submittedName>
        <fullName evidence="1">Uncharacterized protein TCIL3000_11_1630</fullName>
    </submittedName>
</protein>
<dbReference type="AlphaFoldDB" id="G0UZG0"/>
<proteinExistence type="predicted"/>
<organism evidence="1">
    <name type="scientific">Trypanosoma congolense (strain IL3000)</name>
    <dbReference type="NCBI Taxonomy" id="1068625"/>
    <lineage>
        <taxon>Eukaryota</taxon>
        <taxon>Discoba</taxon>
        <taxon>Euglenozoa</taxon>
        <taxon>Kinetoplastea</taxon>
        <taxon>Metakinetoplastina</taxon>
        <taxon>Trypanosomatida</taxon>
        <taxon>Trypanosomatidae</taxon>
        <taxon>Trypanosoma</taxon>
        <taxon>Nannomonas</taxon>
    </lineage>
</organism>
<dbReference type="EMBL" id="HE575324">
    <property type="protein sequence ID" value="CCC94779.1"/>
    <property type="molecule type" value="Genomic_DNA"/>
</dbReference>